<dbReference type="AlphaFoldDB" id="A0A2S1PJJ8"/>
<protein>
    <submittedName>
        <fullName evidence="1">Uncharacterized protein</fullName>
    </submittedName>
</protein>
<evidence type="ECO:0000313" key="1">
    <source>
        <dbReference type="EMBL" id="AWH58638.1"/>
    </source>
</evidence>
<dbReference type="EMBL" id="MH061178">
    <property type="protein sequence ID" value="AWH58638.1"/>
    <property type="molecule type" value="Genomic_DNA"/>
</dbReference>
<dbReference type="RefSeq" id="WP_054076651.1">
    <property type="nucleotide sequence ID" value="NZ_MH061178.1"/>
</dbReference>
<sequence length="128" mass="14023">MTLVFGSCIEPGGMELDNDRDEVECPVCNGKAISRTWEACEGGSLNVYSNLHCTECNHFEGDTGEGDDYDHLFSSEESDYIKGIYAEILADEDEWAASQAQAEQPPTDLAWLTKSDFLTFAAGVRQAA</sequence>
<reference evidence="1" key="1">
    <citation type="submission" date="2018-03" db="EMBL/GenBank/DDBJ databases">
        <title>IS1411 plays an important role in catabolic performance of phenol degrading strains in an environment continuously polluted by oil shale industry.</title>
        <authorList>
            <person name="Naanuri E."/>
            <person name="Heinaru E."/>
            <person name="Joesaar M."/>
            <person name="Heinaru A."/>
        </authorList>
    </citation>
    <scope>NUCLEOTIDE SEQUENCE</scope>
    <source>
        <strain evidence="1">P101</strain>
        <plasmid evidence="1">pPHE101</plasmid>
    </source>
</reference>
<proteinExistence type="predicted"/>
<organism evidence="1">
    <name type="scientific">Pseudomonas thivervalensis</name>
    <dbReference type="NCBI Taxonomy" id="86265"/>
    <lineage>
        <taxon>Bacteria</taxon>
        <taxon>Pseudomonadati</taxon>
        <taxon>Pseudomonadota</taxon>
        <taxon>Gammaproteobacteria</taxon>
        <taxon>Pseudomonadales</taxon>
        <taxon>Pseudomonadaceae</taxon>
        <taxon>Pseudomonas</taxon>
    </lineage>
</organism>
<accession>A0A2S1PJJ8</accession>
<name>A0A2S1PJJ8_9PSED</name>
<keyword evidence="1" id="KW-0614">Plasmid</keyword>
<geneLocation type="plasmid" evidence="1">
    <name>pPHE101</name>
</geneLocation>